<dbReference type="RefSeq" id="WP_268114108.1">
    <property type="nucleotide sequence ID" value="NZ_CP113524.1"/>
</dbReference>
<organism evidence="1 2">
    <name type="scientific">Lacrimispora xylanolytica</name>
    <dbReference type="NCBI Taxonomy" id="29375"/>
    <lineage>
        <taxon>Bacteria</taxon>
        <taxon>Bacillati</taxon>
        <taxon>Bacillota</taxon>
        <taxon>Clostridia</taxon>
        <taxon>Lachnospirales</taxon>
        <taxon>Lachnospiraceae</taxon>
        <taxon>Lacrimispora</taxon>
    </lineage>
</organism>
<name>A0ABY7A6C6_9FIRM</name>
<protein>
    <recommendedName>
        <fullName evidence="3">RNase H-like HicB family nuclease</fullName>
    </recommendedName>
</protein>
<evidence type="ECO:0000313" key="2">
    <source>
        <dbReference type="Proteomes" id="UP001163115"/>
    </source>
</evidence>
<reference evidence="1" key="1">
    <citation type="submission" date="2022-11" db="EMBL/GenBank/DDBJ databases">
        <title>Lacrimispora xylanolytica sy1, complete genome.</title>
        <authorList>
            <person name="Choi S."/>
        </authorList>
    </citation>
    <scope>NUCLEOTIDE SEQUENCE</scope>
    <source>
        <strain evidence="1">Sy1</strain>
    </source>
</reference>
<evidence type="ECO:0008006" key="3">
    <source>
        <dbReference type="Google" id="ProtNLM"/>
    </source>
</evidence>
<proteinExistence type="predicted"/>
<sequence>MSDTGHITLWNVECIFVEESDDISIVQSVKDALIIHVDEYLREGLEQEETDFLNNAKDPYHN</sequence>
<evidence type="ECO:0000313" key="1">
    <source>
        <dbReference type="EMBL" id="WAJ22081.1"/>
    </source>
</evidence>
<gene>
    <name evidence="1" type="ORF">OW255_10850</name>
</gene>
<accession>A0ABY7A6C6</accession>
<keyword evidence="2" id="KW-1185">Reference proteome</keyword>
<dbReference type="EMBL" id="CP113524">
    <property type="protein sequence ID" value="WAJ22081.1"/>
    <property type="molecule type" value="Genomic_DNA"/>
</dbReference>
<dbReference type="Proteomes" id="UP001163115">
    <property type="component" value="Chromosome"/>
</dbReference>